<dbReference type="Pfam" id="PF08238">
    <property type="entry name" value="Sel1"/>
    <property type="match status" value="2"/>
</dbReference>
<dbReference type="EMBL" id="FWZX01000001">
    <property type="protein sequence ID" value="SME87858.1"/>
    <property type="molecule type" value="Genomic_DNA"/>
</dbReference>
<reference evidence="2 3" key="1">
    <citation type="submission" date="2017-04" db="EMBL/GenBank/DDBJ databases">
        <authorList>
            <person name="Afonso C.L."/>
            <person name="Miller P.J."/>
            <person name="Scott M.A."/>
            <person name="Spackman E."/>
            <person name="Goraichik I."/>
            <person name="Dimitrov K.M."/>
            <person name="Suarez D.L."/>
            <person name="Swayne D.E."/>
        </authorList>
    </citation>
    <scope>NUCLEOTIDE SEQUENCE [LARGE SCALE GENOMIC DNA]</scope>
    <source>
        <strain evidence="2 3">USBA 355</strain>
    </source>
</reference>
<sequence>MDPVPRRVLSAAVLLAAAAGPAAAAPGPGGLVALCLEAPRLQAVEPCSRALAAEPGNLAVERRLAWGLLATYRETDAIEHFAAIAERRPDDLGAQVDLAAVLVGLRAYDAAEAPLRRALALAPENLETNRLASIYFAIREDYGAEHEAHRRLAAQGDLTAMFDLSEDFAQGRGVEPDQPRARRWLEAAAAGGHVLAMRTLSEKLRHGAFGMPPDPAGADYWLQQAEALSAR</sequence>
<dbReference type="SUPFAM" id="SSF81901">
    <property type="entry name" value="HCP-like"/>
    <property type="match status" value="1"/>
</dbReference>
<accession>A0A1Y6B6F0</accession>
<proteinExistence type="predicted"/>
<dbReference type="STRING" id="560819.SAMN05428998_10121"/>
<feature type="signal peptide" evidence="1">
    <location>
        <begin position="1"/>
        <end position="24"/>
    </location>
</feature>
<gene>
    <name evidence="2" type="ORF">SAMN05428998_10121</name>
</gene>
<dbReference type="Proteomes" id="UP000192917">
    <property type="component" value="Unassembled WGS sequence"/>
</dbReference>
<dbReference type="RefSeq" id="WP_085120398.1">
    <property type="nucleotide sequence ID" value="NZ_FWZX01000001.1"/>
</dbReference>
<keyword evidence="1" id="KW-0732">Signal</keyword>
<dbReference type="InterPro" id="IPR011990">
    <property type="entry name" value="TPR-like_helical_dom_sf"/>
</dbReference>
<name>A0A1Y6B6F0_9PROT</name>
<dbReference type="InterPro" id="IPR006597">
    <property type="entry name" value="Sel1-like"/>
</dbReference>
<dbReference type="Gene3D" id="1.25.40.10">
    <property type="entry name" value="Tetratricopeptide repeat domain"/>
    <property type="match status" value="2"/>
</dbReference>
<dbReference type="AlphaFoldDB" id="A0A1Y6B6F0"/>
<organism evidence="2 3">
    <name type="scientific">Tistlia consotensis USBA 355</name>
    <dbReference type="NCBI Taxonomy" id="560819"/>
    <lineage>
        <taxon>Bacteria</taxon>
        <taxon>Pseudomonadati</taxon>
        <taxon>Pseudomonadota</taxon>
        <taxon>Alphaproteobacteria</taxon>
        <taxon>Rhodospirillales</taxon>
        <taxon>Rhodovibrionaceae</taxon>
        <taxon>Tistlia</taxon>
    </lineage>
</organism>
<evidence type="ECO:0000313" key="2">
    <source>
        <dbReference type="EMBL" id="SME87858.1"/>
    </source>
</evidence>
<protein>
    <submittedName>
        <fullName evidence="2">Uncharacterized protein</fullName>
    </submittedName>
</protein>
<evidence type="ECO:0000256" key="1">
    <source>
        <dbReference type="SAM" id="SignalP"/>
    </source>
</evidence>
<dbReference type="SMART" id="SM00671">
    <property type="entry name" value="SEL1"/>
    <property type="match status" value="2"/>
</dbReference>
<feature type="chain" id="PRO_5013096883" evidence="1">
    <location>
        <begin position="25"/>
        <end position="231"/>
    </location>
</feature>
<evidence type="ECO:0000313" key="3">
    <source>
        <dbReference type="Proteomes" id="UP000192917"/>
    </source>
</evidence>
<keyword evidence="3" id="KW-1185">Reference proteome</keyword>